<evidence type="ECO:0000313" key="4">
    <source>
        <dbReference type="Proteomes" id="UP000002624"/>
    </source>
</evidence>
<sequence length="142" mass="15575">MPHQLPTIWYSEHHNDRQQIHLQSVTFIGNTAVDGIVARHCSDGLETMTIELGAVAALMVTQVVHRWTDLYASPHKFAQKLIKATQKPRVGHDSDSSTTVGAITAPQGIEKLERHVADASPKGATSYGNPQPNPPFSNLLFE</sequence>
<protein>
    <recommendedName>
        <fullName evidence="2">Aldehyde dehydrogenase domain-containing protein</fullName>
    </recommendedName>
</protein>
<name>C6HT11_AJECH</name>
<dbReference type="Pfam" id="PF00171">
    <property type="entry name" value="Aldedh"/>
    <property type="match status" value="1"/>
</dbReference>
<accession>C6HT11</accession>
<gene>
    <name evidence="3" type="ORF">HCDG_09342</name>
</gene>
<dbReference type="EMBL" id="GG692440">
    <property type="protein sequence ID" value="EER36458.1"/>
    <property type="molecule type" value="Genomic_DNA"/>
</dbReference>
<evidence type="ECO:0000259" key="2">
    <source>
        <dbReference type="Pfam" id="PF00171"/>
    </source>
</evidence>
<dbReference type="GO" id="GO:0016620">
    <property type="term" value="F:oxidoreductase activity, acting on the aldehyde or oxo group of donors, NAD or NADP as acceptor"/>
    <property type="evidence" value="ECO:0007669"/>
    <property type="project" value="InterPro"/>
</dbReference>
<feature type="region of interest" description="Disordered" evidence="1">
    <location>
        <begin position="106"/>
        <end position="142"/>
    </location>
</feature>
<organism evidence="3 4">
    <name type="scientific">Ajellomyces capsulatus (strain H143)</name>
    <name type="common">Darling's disease fungus</name>
    <name type="synonym">Histoplasma capsulatum</name>
    <dbReference type="NCBI Taxonomy" id="544712"/>
    <lineage>
        <taxon>Eukaryota</taxon>
        <taxon>Fungi</taxon>
        <taxon>Dikarya</taxon>
        <taxon>Ascomycota</taxon>
        <taxon>Pezizomycotina</taxon>
        <taxon>Eurotiomycetes</taxon>
        <taxon>Eurotiomycetidae</taxon>
        <taxon>Onygenales</taxon>
        <taxon>Ajellomycetaceae</taxon>
        <taxon>Histoplasma</taxon>
    </lineage>
</organism>
<dbReference type="InterPro" id="IPR016161">
    <property type="entry name" value="Ald_DH/histidinol_DH"/>
</dbReference>
<feature type="domain" description="Aldehyde dehydrogenase" evidence="2">
    <location>
        <begin position="76"/>
        <end position="125"/>
    </location>
</feature>
<dbReference type="Gene3D" id="3.40.309.10">
    <property type="entry name" value="Aldehyde Dehydrogenase, Chain A, domain 2"/>
    <property type="match status" value="1"/>
</dbReference>
<dbReference type="STRING" id="544712.C6HT11"/>
<dbReference type="InterPro" id="IPR015590">
    <property type="entry name" value="Aldehyde_DH_dom"/>
</dbReference>
<dbReference type="SUPFAM" id="SSF53720">
    <property type="entry name" value="ALDH-like"/>
    <property type="match status" value="1"/>
</dbReference>
<evidence type="ECO:0000256" key="1">
    <source>
        <dbReference type="SAM" id="MobiDB-lite"/>
    </source>
</evidence>
<dbReference type="AlphaFoldDB" id="C6HT11"/>
<evidence type="ECO:0000313" key="3">
    <source>
        <dbReference type="EMBL" id="EER36458.1"/>
    </source>
</evidence>
<dbReference type="VEuPathDB" id="FungiDB:HCDG_09342"/>
<dbReference type="HOGENOM" id="CLU_1815230_0_0_1"/>
<proteinExistence type="predicted"/>
<dbReference type="Proteomes" id="UP000002624">
    <property type="component" value="Unassembled WGS sequence"/>
</dbReference>
<reference evidence="4" key="1">
    <citation type="submission" date="2009-05" db="EMBL/GenBank/DDBJ databases">
        <title>The genome sequence of Ajellomyces capsulatus strain H143.</title>
        <authorList>
            <person name="Champion M."/>
            <person name="Cuomo C.A."/>
            <person name="Ma L.-J."/>
            <person name="Henn M.R."/>
            <person name="Sil A."/>
            <person name="Goldman B."/>
            <person name="Young S.K."/>
            <person name="Kodira C.D."/>
            <person name="Zeng Q."/>
            <person name="Koehrsen M."/>
            <person name="Alvarado L."/>
            <person name="Berlin A.M."/>
            <person name="Borenstein D."/>
            <person name="Chen Z."/>
            <person name="Engels R."/>
            <person name="Freedman E."/>
            <person name="Gellesch M."/>
            <person name="Goldberg J."/>
            <person name="Griggs A."/>
            <person name="Gujja S."/>
            <person name="Heiman D.I."/>
            <person name="Hepburn T.A."/>
            <person name="Howarth C."/>
            <person name="Jen D."/>
            <person name="Larson L."/>
            <person name="Lewis B."/>
            <person name="Mehta T."/>
            <person name="Park D."/>
            <person name="Pearson M."/>
            <person name="Roberts A."/>
            <person name="Saif S."/>
            <person name="Shea T.D."/>
            <person name="Shenoy N."/>
            <person name="Sisk P."/>
            <person name="Stolte C."/>
            <person name="Sykes S."/>
            <person name="Walk T."/>
            <person name="White J."/>
            <person name="Yandava C."/>
            <person name="Klein B."/>
            <person name="McEwen J.G."/>
            <person name="Puccia R."/>
            <person name="Goldman G.H."/>
            <person name="Felipe M.S."/>
            <person name="Nino-Vega G."/>
            <person name="San-Blas G."/>
            <person name="Taylor J.W."/>
            <person name="Mendoza L."/>
            <person name="Galagan J.E."/>
            <person name="Nusbaum C."/>
            <person name="Birren B.W."/>
        </authorList>
    </citation>
    <scope>NUCLEOTIDE SEQUENCE [LARGE SCALE GENOMIC DNA]</scope>
    <source>
        <strain evidence="4">H143</strain>
    </source>
</reference>
<dbReference type="InterPro" id="IPR016163">
    <property type="entry name" value="Ald_DH_C"/>
</dbReference>